<comment type="caution">
    <text evidence="1">The sequence shown here is derived from an EMBL/GenBank/DDBJ whole genome shotgun (WGS) entry which is preliminary data.</text>
</comment>
<evidence type="ECO:0000313" key="2">
    <source>
        <dbReference type="Proteomes" id="UP000075230"/>
    </source>
</evidence>
<reference evidence="1 2" key="1">
    <citation type="journal article" date="2016" name="DNA Res.">
        <title>Genome sequence of Aspergillus luchuensis NBRC 4314.</title>
        <authorList>
            <person name="Yamada O."/>
            <person name="Machida M."/>
            <person name="Hosoyama A."/>
            <person name="Goto M."/>
            <person name="Takahashi T."/>
            <person name="Futagami T."/>
            <person name="Yamagata Y."/>
            <person name="Takeuchi M."/>
            <person name="Kobayashi T."/>
            <person name="Koike H."/>
            <person name="Abe K."/>
            <person name="Asai K."/>
            <person name="Arita M."/>
            <person name="Fujita N."/>
            <person name="Fukuda K."/>
            <person name="Higa K."/>
            <person name="Horikawa H."/>
            <person name="Ishikawa T."/>
            <person name="Jinno K."/>
            <person name="Kato Y."/>
            <person name="Kirimura K."/>
            <person name="Mizutani O."/>
            <person name="Nakasone K."/>
            <person name="Sano M."/>
            <person name="Shiraishi Y."/>
            <person name="Tsukahara M."/>
            <person name="Gomi K."/>
        </authorList>
    </citation>
    <scope>NUCLEOTIDE SEQUENCE [LARGE SCALE GENOMIC DNA]</scope>
    <source>
        <strain evidence="1 2">RIB 2604</strain>
    </source>
</reference>
<accession>A0A146FX71</accession>
<dbReference type="EMBL" id="BCWF01000030">
    <property type="protein sequence ID" value="GAT29897.1"/>
    <property type="molecule type" value="Genomic_DNA"/>
</dbReference>
<dbReference type="AlphaFoldDB" id="A0A146FX71"/>
<gene>
    <name evidence="1" type="ORF">RIB2604_03102310</name>
</gene>
<name>A0A146FX71_ASPKA</name>
<organism evidence="1 2">
    <name type="scientific">Aspergillus kawachii</name>
    <name type="common">White koji mold</name>
    <name type="synonym">Aspergillus awamori var. kawachi</name>
    <dbReference type="NCBI Taxonomy" id="1069201"/>
    <lineage>
        <taxon>Eukaryota</taxon>
        <taxon>Fungi</taxon>
        <taxon>Dikarya</taxon>
        <taxon>Ascomycota</taxon>
        <taxon>Pezizomycotina</taxon>
        <taxon>Eurotiomycetes</taxon>
        <taxon>Eurotiomycetidae</taxon>
        <taxon>Eurotiales</taxon>
        <taxon>Aspergillaceae</taxon>
        <taxon>Aspergillus</taxon>
        <taxon>Aspergillus subgen. Circumdati</taxon>
    </lineage>
</organism>
<proteinExistence type="predicted"/>
<sequence length="73" mass="7933">MLSKIRNAASLKGGDPISSEIYLDLVTKTASEFSFMFYTIRRQAIIHAVVTELSPKVCGLPGQVYKAGLKASN</sequence>
<evidence type="ECO:0000313" key="1">
    <source>
        <dbReference type="EMBL" id="GAT29897.1"/>
    </source>
</evidence>
<dbReference type="Proteomes" id="UP000075230">
    <property type="component" value="Unassembled WGS sequence"/>
</dbReference>
<reference evidence="2" key="2">
    <citation type="submission" date="2016-02" db="EMBL/GenBank/DDBJ databases">
        <title>Genome sequencing of Aspergillus luchuensis NBRC 4314.</title>
        <authorList>
            <person name="Yamada O."/>
        </authorList>
    </citation>
    <scope>NUCLEOTIDE SEQUENCE [LARGE SCALE GENOMIC DNA]</scope>
    <source>
        <strain evidence="2">RIB 2604</strain>
    </source>
</reference>
<protein>
    <submittedName>
        <fullName evidence="1">Uncharacterized protein</fullName>
    </submittedName>
</protein>